<dbReference type="Gene3D" id="3.40.50.10110">
    <property type="entry name" value="DNA polymerase III subunit chi"/>
    <property type="match status" value="1"/>
</dbReference>
<dbReference type="Pfam" id="PF04364">
    <property type="entry name" value="DNA_pol3_chi"/>
    <property type="match status" value="1"/>
</dbReference>
<dbReference type="PATRIC" id="fig|45065.4.peg.1242"/>
<dbReference type="InterPro" id="IPR007459">
    <property type="entry name" value="DNA_pol3_chi"/>
</dbReference>
<name>A0A0W0TVX5_9GAMM</name>
<dbReference type="RefSeq" id="WP_028387390.1">
    <property type="nucleotide sequence ID" value="NZ_CAAAHN010000007.1"/>
</dbReference>
<dbReference type="EMBL" id="LNYC01000044">
    <property type="protein sequence ID" value="KTC99664.1"/>
    <property type="molecule type" value="Genomic_DNA"/>
</dbReference>
<dbReference type="Proteomes" id="UP000054785">
    <property type="component" value="Unassembled WGS sequence"/>
</dbReference>
<evidence type="ECO:0000313" key="1">
    <source>
        <dbReference type="EMBL" id="KTC99664.1"/>
    </source>
</evidence>
<reference evidence="1 2" key="1">
    <citation type="submission" date="2015-11" db="EMBL/GenBank/DDBJ databases">
        <title>Genomic analysis of 38 Legionella species identifies large and diverse effector repertoires.</title>
        <authorList>
            <person name="Burstein D."/>
            <person name="Amaro F."/>
            <person name="Zusman T."/>
            <person name="Lifshitz Z."/>
            <person name="Cohen O."/>
            <person name="Gilbert J.A."/>
            <person name="Pupko T."/>
            <person name="Shuman H.A."/>
            <person name="Segal G."/>
        </authorList>
    </citation>
    <scope>NUCLEOTIDE SEQUENCE [LARGE SCALE GENOMIC DNA]</scope>
    <source>
        <strain evidence="1 2">ATCC 49504</strain>
    </source>
</reference>
<dbReference type="PANTHER" id="PTHR38767:SF1">
    <property type="entry name" value="DNA POLYMERASE III SUBUNIT CHI"/>
    <property type="match status" value="1"/>
</dbReference>
<dbReference type="STRING" id="45065.Lgee_1156"/>
<evidence type="ECO:0000313" key="2">
    <source>
        <dbReference type="Proteomes" id="UP000054785"/>
    </source>
</evidence>
<dbReference type="GO" id="GO:0032298">
    <property type="term" value="P:positive regulation of DNA-templated DNA replication initiation"/>
    <property type="evidence" value="ECO:0007669"/>
    <property type="project" value="TreeGrafter"/>
</dbReference>
<dbReference type="GO" id="GO:0006260">
    <property type="term" value="P:DNA replication"/>
    <property type="evidence" value="ECO:0007669"/>
    <property type="project" value="InterPro"/>
</dbReference>
<comment type="caution">
    <text evidence="1">The sequence shown here is derived from an EMBL/GenBank/DDBJ whole genome shotgun (WGS) entry which is preliminary data.</text>
</comment>
<organism evidence="1 2">
    <name type="scientific">Legionella geestiana</name>
    <dbReference type="NCBI Taxonomy" id="45065"/>
    <lineage>
        <taxon>Bacteria</taxon>
        <taxon>Pseudomonadati</taxon>
        <taxon>Pseudomonadota</taxon>
        <taxon>Gammaproteobacteria</taxon>
        <taxon>Legionellales</taxon>
        <taxon>Legionellaceae</taxon>
        <taxon>Legionella</taxon>
    </lineage>
</organism>
<dbReference type="AlphaFoldDB" id="A0A0W0TVX5"/>
<dbReference type="InterPro" id="IPR036768">
    <property type="entry name" value="PolIII_chi_sf"/>
</dbReference>
<accession>A0A0W0TVX5</accession>
<protein>
    <submittedName>
        <fullName evidence="1">DNA polymerase III subunit chi</fullName>
    </submittedName>
</protein>
<dbReference type="SUPFAM" id="SSF102400">
    <property type="entry name" value="DNA polymerase III chi subunit"/>
    <property type="match status" value="1"/>
</dbReference>
<gene>
    <name evidence="1" type="primary">holC</name>
    <name evidence="1" type="ORF">Lgee_1156</name>
</gene>
<dbReference type="PANTHER" id="PTHR38767">
    <property type="entry name" value="DNA POLYMERASE III SUBUNIT CHI"/>
    <property type="match status" value="1"/>
</dbReference>
<dbReference type="OrthoDB" id="5297568at2"/>
<proteinExistence type="predicted"/>
<dbReference type="GO" id="GO:0003677">
    <property type="term" value="F:DNA binding"/>
    <property type="evidence" value="ECO:0007669"/>
    <property type="project" value="InterPro"/>
</dbReference>
<keyword evidence="2" id="KW-1185">Reference proteome</keyword>
<dbReference type="GO" id="GO:0003887">
    <property type="term" value="F:DNA-directed DNA polymerase activity"/>
    <property type="evidence" value="ECO:0007669"/>
    <property type="project" value="InterPro"/>
</dbReference>
<sequence length="149" mass="16834">MSPVRVDFYLLEDPSPEGRWQVICRLIEKAWLRKHQVFVFCDTEADAETLDEALWTFKPQSFIPHNLQGEGPDYPPPVQIGLAEPRGFNDILVNLSAVIPAFYGRFQRVIEIISGEEAAREAGRARYRGYRTAGCALQTHTLSQEGVKG</sequence>